<gene>
    <name evidence="1" type="ORF">PAXRUDRAFT_65422</name>
</gene>
<accession>A0A0D0DS60</accession>
<dbReference type="Proteomes" id="UP000054538">
    <property type="component" value="Unassembled WGS sequence"/>
</dbReference>
<organism evidence="1 2">
    <name type="scientific">Paxillus rubicundulus Ve08.2h10</name>
    <dbReference type="NCBI Taxonomy" id="930991"/>
    <lineage>
        <taxon>Eukaryota</taxon>
        <taxon>Fungi</taxon>
        <taxon>Dikarya</taxon>
        <taxon>Basidiomycota</taxon>
        <taxon>Agaricomycotina</taxon>
        <taxon>Agaricomycetes</taxon>
        <taxon>Agaricomycetidae</taxon>
        <taxon>Boletales</taxon>
        <taxon>Paxilineae</taxon>
        <taxon>Paxillaceae</taxon>
        <taxon>Paxillus</taxon>
    </lineage>
</organism>
<dbReference type="AlphaFoldDB" id="A0A0D0DS60"/>
<feature type="non-terminal residue" evidence="1">
    <location>
        <position position="143"/>
    </location>
</feature>
<dbReference type="OrthoDB" id="2677494at2759"/>
<evidence type="ECO:0000313" key="1">
    <source>
        <dbReference type="EMBL" id="KIK90836.1"/>
    </source>
</evidence>
<dbReference type="InParanoid" id="A0A0D0DS60"/>
<reference evidence="1 2" key="1">
    <citation type="submission" date="2014-04" db="EMBL/GenBank/DDBJ databases">
        <authorList>
            <consortium name="DOE Joint Genome Institute"/>
            <person name="Kuo A."/>
            <person name="Kohler A."/>
            <person name="Jargeat P."/>
            <person name="Nagy L.G."/>
            <person name="Floudas D."/>
            <person name="Copeland A."/>
            <person name="Barry K.W."/>
            <person name="Cichocki N."/>
            <person name="Veneault-Fourrey C."/>
            <person name="LaButti K."/>
            <person name="Lindquist E.A."/>
            <person name="Lipzen A."/>
            <person name="Lundell T."/>
            <person name="Morin E."/>
            <person name="Murat C."/>
            <person name="Sun H."/>
            <person name="Tunlid A."/>
            <person name="Henrissat B."/>
            <person name="Grigoriev I.V."/>
            <person name="Hibbett D.S."/>
            <person name="Martin F."/>
            <person name="Nordberg H.P."/>
            <person name="Cantor M.N."/>
            <person name="Hua S.X."/>
        </authorList>
    </citation>
    <scope>NUCLEOTIDE SEQUENCE [LARGE SCALE GENOMIC DNA]</scope>
    <source>
        <strain evidence="1 2">Ve08.2h10</strain>
    </source>
</reference>
<dbReference type="STRING" id="930991.A0A0D0DS60"/>
<proteinExistence type="predicted"/>
<sequence length="143" mass="15554">DSGWHFGALSKTAKQLEDFSLEKMAQNMGSDAPELCRMIGLLLDDEGSGTVDGKKDVGGPSDVVMGDDDGYWDEVDEINFEGFISGLVANKGLLLSVQDKHCRRCAAIVIIIKTIIISILMQSTNQKANVPQSILRIFLQSAH</sequence>
<protein>
    <submittedName>
        <fullName evidence="1">Uncharacterized protein</fullName>
    </submittedName>
</protein>
<name>A0A0D0DS60_9AGAM</name>
<keyword evidence="2" id="KW-1185">Reference proteome</keyword>
<feature type="non-terminal residue" evidence="1">
    <location>
        <position position="1"/>
    </location>
</feature>
<dbReference type="HOGENOM" id="CLU_009487_3_0_1"/>
<evidence type="ECO:0000313" key="2">
    <source>
        <dbReference type="Proteomes" id="UP000054538"/>
    </source>
</evidence>
<dbReference type="EMBL" id="KN825465">
    <property type="protein sequence ID" value="KIK90836.1"/>
    <property type="molecule type" value="Genomic_DNA"/>
</dbReference>
<reference evidence="2" key="2">
    <citation type="submission" date="2015-01" db="EMBL/GenBank/DDBJ databases">
        <title>Evolutionary Origins and Diversification of the Mycorrhizal Mutualists.</title>
        <authorList>
            <consortium name="DOE Joint Genome Institute"/>
            <consortium name="Mycorrhizal Genomics Consortium"/>
            <person name="Kohler A."/>
            <person name="Kuo A."/>
            <person name="Nagy L.G."/>
            <person name="Floudas D."/>
            <person name="Copeland A."/>
            <person name="Barry K.W."/>
            <person name="Cichocki N."/>
            <person name="Veneault-Fourrey C."/>
            <person name="LaButti K."/>
            <person name="Lindquist E.A."/>
            <person name="Lipzen A."/>
            <person name="Lundell T."/>
            <person name="Morin E."/>
            <person name="Murat C."/>
            <person name="Riley R."/>
            <person name="Ohm R."/>
            <person name="Sun H."/>
            <person name="Tunlid A."/>
            <person name="Henrissat B."/>
            <person name="Grigoriev I.V."/>
            <person name="Hibbett D.S."/>
            <person name="Martin F."/>
        </authorList>
    </citation>
    <scope>NUCLEOTIDE SEQUENCE [LARGE SCALE GENOMIC DNA]</scope>
    <source>
        <strain evidence="2">Ve08.2h10</strain>
    </source>
</reference>